<proteinExistence type="predicted"/>
<accession>A0ABR0AEE3</accession>
<gene>
    <name evidence="2" type="ORF">OUZ56_008908</name>
</gene>
<feature type="transmembrane region" description="Helical" evidence="1">
    <location>
        <begin position="45"/>
        <end position="69"/>
    </location>
</feature>
<name>A0ABR0AEE3_9CRUS</name>
<evidence type="ECO:0000313" key="3">
    <source>
        <dbReference type="Proteomes" id="UP001234178"/>
    </source>
</evidence>
<organism evidence="2 3">
    <name type="scientific">Daphnia magna</name>
    <dbReference type="NCBI Taxonomy" id="35525"/>
    <lineage>
        <taxon>Eukaryota</taxon>
        <taxon>Metazoa</taxon>
        <taxon>Ecdysozoa</taxon>
        <taxon>Arthropoda</taxon>
        <taxon>Crustacea</taxon>
        <taxon>Branchiopoda</taxon>
        <taxon>Diplostraca</taxon>
        <taxon>Cladocera</taxon>
        <taxon>Anomopoda</taxon>
        <taxon>Daphniidae</taxon>
        <taxon>Daphnia</taxon>
    </lineage>
</organism>
<keyword evidence="1" id="KW-0812">Transmembrane</keyword>
<reference evidence="2 3" key="1">
    <citation type="journal article" date="2023" name="Nucleic Acids Res.">
        <title>The hologenome of Daphnia magna reveals possible DNA methylation and microbiome-mediated evolution of the host genome.</title>
        <authorList>
            <person name="Chaturvedi A."/>
            <person name="Li X."/>
            <person name="Dhandapani V."/>
            <person name="Marshall H."/>
            <person name="Kissane S."/>
            <person name="Cuenca-Cambronero M."/>
            <person name="Asole G."/>
            <person name="Calvet F."/>
            <person name="Ruiz-Romero M."/>
            <person name="Marangio P."/>
            <person name="Guigo R."/>
            <person name="Rago D."/>
            <person name="Mirbahai L."/>
            <person name="Eastwood N."/>
            <person name="Colbourne J.K."/>
            <person name="Zhou J."/>
            <person name="Mallon E."/>
            <person name="Orsini L."/>
        </authorList>
    </citation>
    <scope>NUCLEOTIDE SEQUENCE [LARGE SCALE GENOMIC DNA]</scope>
    <source>
        <strain evidence="2">LRV0_1</strain>
    </source>
</reference>
<comment type="caution">
    <text evidence="2">The sequence shown here is derived from an EMBL/GenBank/DDBJ whole genome shotgun (WGS) entry which is preliminary data.</text>
</comment>
<keyword evidence="3" id="KW-1185">Reference proteome</keyword>
<dbReference type="Proteomes" id="UP001234178">
    <property type="component" value="Unassembled WGS sequence"/>
</dbReference>
<protein>
    <submittedName>
        <fullName evidence="2">Uncharacterized protein</fullName>
    </submittedName>
</protein>
<evidence type="ECO:0000313" key="2">
    <source>
        <dbReference type="EMBL" id="KAK4023502.1"/>
    </source>
</evidence>
<keyword evidence="1" id="KW-0472">Membrane</keyword>
<keyword evidence="1" id="KW-1133">Transmembrane helix</keyword>
<sequence length="102" mass="11784">MSRIRLFGEGVRFVVCSGIMFHWKYTYIKAASENLDNHRVNLARLLSVFLPGAQITLCVFPALLLVFFLSTDYISEKKKKKTFPRMVTKCNGLEGQQHQWSL</sequence>
<dbReference type="EMBL" id="JAOYFB010000037">
    <property type="protein sequence ID" value="KAK4023502.1"/>
    <property type="molecule type" value="Genomic_DNA"/>
</dbReference>
<evidence type="ECO:0000256" key="1">
    <source>
        <dbReference type="SAM" id="Phobius"/>
    </source>
</evidence>